<keyword evidence="2" id="KW-1133">Transmembrane helix</keyword>
<keyword evidence="2" id="KW-0812">Transmembrane</keyword>
<feature type="compositionally biased region" description="Polar residues" evidence="1">
    <location>
        <begin position="350"/>
        <end position="366"/>
    </location>
</feature>
<gene>
    <name evidence="3" type="primary">orf414</name>
</gene>
<reference evidence="3" key="1">
    <citation type="journal article" date="2020" name="Comput. Struct. Biotechnol. J.">
        <title>Large inverted repeats identified by intra-specific comparison of mitochondrial genomes provide insights into the evolution of Agrocybe aegerita.</title>
        <authorList>
            <person name="Liu X."/>
            <person name="Wu X."/>
            <person name="Tan H."/>
            <person name="Xie B."/>
            <person name="Deng Y."/>
        </authorList>
    </citation>
    <scope>NUCLEOTIDE SEQUENCE</scope>
    <source>
        <strain evidence="3">Ag0067</strain>
    </source>
</reference>
<evidence type="ECO:0000256" key="2">
    <source>
        <dbReference type="SAM" id="Phobius"/>
    </source>
</evidence>
<keyword evidence="2" id="KW-0472">Membrane</keyword>
<protein>
    <submittedName>
        <fullName evidence="3">Uncharacterized protein</fullName>
    </submittedName>
</protein>
<organism evidence="3">
    <name type="scientific">Cyclocybe aegerita</name>
    <name type="common">Black poplar mushroom</name>
    <name type="synonym">Agrocybe aegerita</name>
    <dbReference type="NCBI Taxonomy" id="1973307"/>
    <lineage>
        <taxon>Eukaryota</taxon>
        <taxon>Fungi</taxon>
        <taxon>Dikarya</taxon>
        <taxon>Basidiomycota</taxon>
        <taxon>Agaricomycotina</taxon>
        <taxon>Agaricomycetes</taxon>
        <taxon>Agaricomycetidae</taxon>
        <taxon>Agaricales</taxon>
        <taxon>Agaricineae</taxon>
        <taxon>Bolbitiaceae</taxon>
        <taxon>Cyclocybe</taxon>
    </lineage>
</organism>
<keyword evidence="3" id="KW-0496">Mitochondrion</keyword>
<dbReference type="GeneID" id="67144786"/>
<sequence>MNFLQLFIKSLKYISKGTNYLIKYLSTSTRFQFITKYFILISEYLDKYRIIRFLKYFKVFTFIRYIIRILATINLVFCCIVLYCFSDFTFAFDWRVLFATSSIFLDSLIMDGNYIKNGITEYIKNLIRRFLRRIYNKTEENFNINGDFTIKDNEVNTKYIDNNHDKSINYKKYIIIGISVVVLAYIGYNYHDQISEVIVSSGVFKYILDYFKKDDKGKGTDSNLPLPDIINIPSTSKDVPSTTDPLFNDNPSGSTTKAGLNRPNLRIDPWGWIKKVVGKIWSPSDELSPNARGVLNQYFDKPDTSNLGGLDATSSNYPSYPAEVPINPQATPQVEISTQATPQVEISTQATPQVEAHNSPTSTGSITPTATSPRATSPTTPSYTRPFPNLGEELPRYDESSTSASEYVDPFDPV</sequence>
<name>A0A884P6I7_CYCAE</name>
<feature type="compositionally biased region" description="Polar residues" evidence="1">
    <location>
        <begin position="235"/>
        <end position="258"/>
    </location>
</feature>
<proteinExistence type="predicted"/>
<feature type="transmembrane region" description="Helical" evidence="2">
    <location>
        <begin position="173"/>
        <end position="191"/>
    </location>
</feature>
<evidence type="ECO:0000256" key="1">
    <source>
        <dbReference type="SAM" id="MobiDB-lite"/>
    </source>
</evidence>
<feature type="region of interest" description="Disordered" evidence="1">
    <location>
        <begin position="235"/>
        <end position="260"/>
    </location>
</feature>
<feature type="transmembrane region" description="Helical" evidence="2">
    <location>
        <begin position="62"/>
        <end position="85"/>
    </location>
</feature>
<feature type="region of interest" description="Disordered" evidence="1">
    <location>
        <begin position="350"/>
        <end position="414"/>
    </location>
</feature>
<dbReference type="EMBL" id="MT364879">
    <property type="protein sequence ID" value="QQP21455.1"/>
    <property type="molecule type" value="Genomic_DNA"/>
</dbReference>
<accession>A0A884P6I7</accession>
<feature type="compositionally biased region" description="Low complexity" evidence="1">
    <location>
        <begin position="367"/>
        <end position="386"/>
    </location>
</feature>
<dbReference type="AlphaFoldDB" id="A0A884P6I7"/>
<evidence type="ECO:0000313" key="3">
    <source>
        <dbReference type="EMBL" id="QQP21455.1"/>
    </source>
</evidence>
<geneLocation type="mitochondrion" evidence="3"/>
<dbReference type="RefSeq" id="YP_010146946.1">
    <property type="nucleotide sequence ID" value="NC_057071.1"/>
</dbReference>